<accession>A0A2P6RQR5</accession>
<evidence type="ECO:0000313" key="2">
    <source>
        <dbReference type="Proteomes" id="UP000238479"/>
    </source>
</evidence>
<keyword evidence="2" id="KW-1185">Reference proteome</keyword>
<comment type="caution">
    <text evidence="1">The sequence shown here is derived from an EMBL/GenBank/DDBJ whole genome shotgun (WGS) entry which is preliminary data.</text>
</comment>
<dbReference type="AlphaFoldDB" id="A0A2P6RQR5"/>
<organism evidence="1 2">
    <name type="scientific">Rosa chinensis</name>
    <name type="common">China rose</name>
    <dbReference type="NCBI Taxonomy" id="74649"/>
    <lineage>
        <taxon>Eukaryota</taxon>
        <taxon>Viridiplantae</taxon>
        <taxon>Streptophyta</taxon>
        <taxon>Embryophyta</taxon>
        <taxon>Tracheophyta</taxon>
        <taxon>Spermatophyta</taxon>
        <taxon>Magnoliopsida</taxon>
        <taxon>eudicotyledons</taxon>
        <taxon>Gunneridae</taxon>
        <taxon>Pentapetalae</taxon>
        <taxon>rosids</taxon>
        <taxon>fabids</taxon>
        <taxon>Rosales</taxon>
        <taxon>Rosaceae</taxon>
        <taxon>Rosoideae</taxon>
        <taxon>Rosoideae incertae sedis</taxon>
        <taxon>Rosa</taxon>
    </lineage>
</organism>
<proteinExistence type="predicted"/>
<dbReference type="Proteomes" id="UP000238479">
    <property type="component" value="Chromosome 2"/>
</dbReference>
<gene>
    <name evidence="1" type="ORF">RchiOBHm_Chr2g0114421</name>
</gene>
<name>A0A2P6RQR5_ROSCH</name>
<dbReference type="Gramene" id="PRQ48764">
    <property type="protein sequence ID" value="PRQ48764"/>
    <property type="gene ID" value="RchiOBHm_Chr2g0114421"/>
</dbReference>
<sequence>MVAVETLRRAAPFSPLAYLGCSDVVWWVGPLPFWGSGGFWSCRFVASTLWWKYFANAAREAETWNFGAMKLSNGQRVRLKINSEIVQT</sequence>
<protein>
    <submittedName>
        <fullName evidence="1">Uncharacterized protein</fullName>
    </submittedName>
</protein>
<evidence type="ECO:0000313" key="1">
    <source>
        <dbReference type="EMBL" id="PRQ48764.1"/>
    </source>
</evidence>
<reference evidence="1 2" key="1">
    <citation type="journal article" date="2018" name="Nat. Genet.">
        <title>The Rosa genome provides new insights in the design of modern roses.</title>
        <authorList>
            <person name="Bendahmane M."/>
        </authorList>
    </citation>
    <scope>NUCLEOTIDE SEQUENCE [LARGE SCALE GENOMIC DNA]</scope>
    <source>
        <strain evidence="2">cv. Old Blush</strain>
    </source>
</reference>
<dbReference type="EMBL" id="PDCK01000040">
    <property type="protein sequence ID" value="PRQ48764.1"/>
    <property type="molecule type" value="Genomic_DNA"/>
</dbReference>